<feature type="signal peptide" evidence="2">
    <location>
        <begin position="1"/>
        <end position="32"/>
    </location>
</feature>
<keyword evidence="5" id="KW-1185">Reference proteome</keyword>
<feature type="chain" id="PRO_5046295851" description="Secretion system C-terminal sorting domain-containing protein" evidence="2">
    <location>
        <begin position="33"/>
        <end position="311"/>
    </location>
</feature>
<dbReference type="InterPro" id="IPR026444">
    <property type="entry name" value="Secre_tail"/>
</dbReference>
<evidence type="ECO:0000259" key="3">
    <source>
        <dbReference type="Pfam" id="PF18962"/>
    </source>
</evidence>
<dbReference type="Pfam" id="PF18962">
    <property type="entry name" value="Por_Secre_tail"/>
    <property type="match status" value="1"/>
</dbReference>
<name>A0ABP3XYG2_9FLAO</name>
<sequence>MGAVLLMVRLLKRLNTVITICLLLASVQPVTAQFSGGTGRGESVCYYESPYSPMYFGGRGRGENVCSFYSPSAPYYSGGKGRGDAICSNYNPIIPLFEGSTGRGDAICYEINDPLSIFSGGNGRGDAFCFSDEMLLPITLDYFNVHCWNNEVTISWATLSEKDNDYFSIETSIDGNSWIPLDTIFGAGNSSTYNAYKIFSYAERDNQYYRLSQTDYDGTKVQFDPVLSQCENDPENEPEIYPNPNNGKFTIRGFGASAELAIFDATGKLVLQTNLYDDISEIDLSIQQPGMYLLKIVTSSKTHTKRAIIKP</sequence>
<dbReference type="Proteomes" id="UP001501126">
    <property type="component" value="Unassembled WGS sequence"/>
</dbReference>
<evidence type="ECO:0000313" key="4">
    <source>
        <dbReference type="EMBL" id="GAA0874489.1"/>
    </source>
</evidence>
<proteinExistence type="predicted"/>
<dbReference type="EMBL" id="BAAAFH010000003">
    <property type="protein sequence ID" value="GAA0874489.1"/>
    <property type="molecule type" value="Genomic_DNA"/>
</dbReference>
<gene>
    <name evidence="4" type="ORF">GCM10009118_08970</name>
</gene>
<evidence type="ECO:0000313" key="5">
    <source>
        <dbReference type="Proteomes" id="UP001501126"/>
    </source>
</evidence>
<keyword evidence="1 2" id="KW-0732">Signal</keyword>
<feature type="domain" description="Secretion system C-terminal sorting" evidence="3">
    <location>
        <begin position="240"/>
        <end position="309"/>
    </location>
</feature>
<accession>A0ABP3XYG2</accession>
<protein>
    <recommendedName>
        <fullName evidence="3">Secretion system C-terminal sorting domain-containing protein</fullName>
    </recommendedName>
</protein>
<dbReference type="NCBIfam" id="TIGR04183">
    <property type="entry name" value="Por_Secre_tail"/>
    <property type="match status" value="1"/>
</dbReference>
<comment type="caution">
    <text evidence="4">The sequence shown here is derived from an EMBL/GenBank/DDBJ whole genome shotgun (WGS) entry which is preliminary data.</text>
</comment>
<evidence type="ECO:0000256" key="1">
    <source>
        <dbReference type="ARBA" id="ARBA00022729"/>
    </source>
</evidence>
<reference evidence="5" key="1">
    <citation type="journal article" date="2019" name="Int. J. Syst. Evol. Microbiol.">
        <title>The Global Catalogue of Microorganisms (GCM) 10K type strain sequencing project: providing services to taxonomists for standard genome sequencing and annotation.</title>
        <authorList>
            <consortium name="The Broad Institute Genomics Platform"/>
            <consortium name="The Broad Institute Genome Sequencing Center for Infectious Disease"/>
            <person name="Wu L."/>
            <person name="Ma J."/>
        </authorList>
    </citation>
    <scope>NUCLEOTIDE SEQUENCE [LARGE SCALE GENOMIC DNA]</scope>
    <source>
        <strain evidence="5">JCM 16083</strain>
    </source>
</reference>
<organism evidence="4 5">
    <name type="scientific">Wandonia haliotis</name>
    <dbReference type="NCBI Taxonomy" id="574963"/>
    <lineage>
        <taxon>Bacteria</taxon>
        <taxon>Pseudomonadati</taxon>
        <taxon>Bacteroidota</taxon>
        <taxon>Flavobacteriia</taxon>
        <taxon>Flavobacteriales</taxon>
        <taxon>Crocinitomicaceae</taxon>
        <taxon>Wandonia</taxon>
    </lineage>
</organism>
<evidence type="ECO:0000256" key="2">
    <source>
        <dbReference type="SAM" id="SignalP"/>
    </source>
</evidence>